<keyword evidence="5" id="KW-0677">Repeat</keyword>
<dbReference type="GO" id="GO:0008780">
    <property type="term" value="F:acyl-[acyl-carrier-protein]-UDP-N-acetylglucosamine O-acyltransferase activity"/>
    <property type="evidence" value="ECO:0007669"/>
    <property type="project" value="UniProtKB-EC"/>
</dbReference>
<dbReference type="InterPro" id="IPR029098">
    <property type="entry name" value="Acetyltransf_C"/>
</dbReference>
<dbReference type="STRING" id="47917.AV650_12925"/>
<dbReference type="PANTHER" id="PTHR43480:SF1">
    <property type="entry name" value="ACYL-[ACYL-CARRIER-PROTEIN]--UDP-N-ACETYLGLUCOSAMINE O-ACYLTRANSFERASE, MITOCHONDRIAL-RELATED"/>
    <property type="match status" value="1"/>
</dbReference>
<dbReference type="GO" id="GO:0016020">
    <property type="term" value="C:membrane"/>
    <property type="evidence" value="ECO:0007669"/>
    <property type="project" value="GOC"/>
</dbReference>
<dbReference type="GO" id="GO:0009245">
    <property type="term" value="P:lipid A biosynthetic process"/>
    <property type="evidence" value="ECO:0007669"/>
    <property type="project" value="UniProtKB-KW"/>
</dbReference>
<keyword evidence="4 8" id="KW-0808">Transferase</keyword>
<reference evidence="8 9" key="1">
    <citation type="submission" date="2018-12" db="EMBL/GenBank/DDBJ databases">
        <authorList>
            <consortium name="Pathogen Informatics"/>
        </authorList>
    </citation>
    <scope>NUCLEOTIDE SEQUENCE [LARGE SCALE GENOMIC DNA]</scope>
    <source>
        <strain evidence="8 9">NCTC13193</strain>
    </source>
</reference>
<keyword evidence="6" id="KW-0443">Lipid metabolism</keyword>
<dbReference type="Proteomes" id="UP000270487">
    <property type="component" value="Chromosome"/>
</dbReference>
<dbReference type="NCBIfam" id="TIGR01852">
    <property type="entry name" value="lipid_A_lpxA"/>
    <property type="match status" value="1"/>
</dbReference>
<dbReference type="InterPro" id="IPR018357">
    <property type="entry name" value="Hexapep_transf_CS"/>
</dbReference>
<evidence type="ECO:0000256" key="2">
    <source>
        <dbReference type="ARBA" id="ARBA00022516"/>
    </source>
</evidence>
<dbReference type="AlphaFoldDB" id="A0A0F7HDY0"/>
<dbReference type="SUPFAM" id="SSF51161">
    <property type="entry name" value="Trimeric LpxA-like enzymes"/>
    <property type="match status" value="1"/>
</dbReference>
<evidence type="ECO:0000256" key="6">
    <source>
        <dbReference type="ARBA" id="ARBA00023098"/>
    </source>
</evidence>
<dbReference type="Gene3D" id="1.20.1180.10">
    <property type="entry name" value="Udp N-acetylglucosamine O-acyltransferase, C-terminal domain"/>
    <property type="match status" value="1"/>
</dbReference>
<evidence type="ECO:0000256" key="7">
    <source>
        <dbReference type="ARBA" id="ARBA00023315"/>
    </source>
</evidence>
<dbReference type="InterPro" id="IPR001451">
    <property type="entry name" value="Hexapep"/>
</dbReference>
<name>A0A0F7HDY0_SERFO</name>
<evidence type="ECO:0000256" key="5">
    <source>
        <dbReference type="ARBA" id="ARBA00022737"/>
    </source>
</evidence>
<proteinExistence type="predicted"/>
<dbReference type="PIRSF" id="PIRSF000456">
    <property type="entry name" value="UDP-GlcNAc_acltr"/>
    <property type="match status" value="1"/>
</dbReference>
<protein>
    <submittedName>
        <fullName evidence="8">Acyl-[acyl-carrier-protein]--UDP-N-acetylglucosamine O-acyltransferase</fullName>
        <ecNumber evidence="8">2.3.1.129</ecNumber>
    </submittedName>
</protein>
<evidence type="ECO:0000256" key="1">
    <source>
        <dbReference type="ARBA" id="ARBA00022490"/>
    </source>
</evidence>
<dbReference type="InterPro" id="IPR037157">
    <property type="entry name" value="Acetyltransf_C_sf"/>
</dbReference>
<accession>A0A0F7HDY0</accession>
<dbReference type="CDD" id="cd03351">
    <property type="entry name" value="LbH_UDP-GlcNAc_AT"/>
    <property type="match status" value="1"/>
</dbReference>
<dbReference type="PROSITE" id="PS00101">
    <property type="entry name" value="HEXAPEP_TRANSFERASES"/>
    <property type="match status" value="1"/>
</dbReference>
<dbReference type="GeneID" id="30321970"/>
<keyword evidence="1" id="KW-0963">Cytoplasm</keyword>
<sequence length="263" mass="28055">MSISPSARVASSSLIEPGAIIGARVSIGPFCIIAAGVEIGDDTVIASHVSINGLTRIGCNNVIGQFSTIGEVNQDLKYAGEATDVVIGDRNRIGKNATIHRGTAQGYRRTTIGNDNLFLNNVHIGHDCIVGNTTVIGDNSGLAGHVELDDFVQIGNICAIHQFCLLGAHAHIAHQSGVVQDVPPFVSASGNRAAPIGVNESAAAFQALDDRQQQVIQALYNMLYHNALAIDEVKQEAQRLSEIYPLLQWFTSFFSRSARGIIR</sequence>
<keyword evidence="3" id="KW-0441">Lipid A biosynthesis</keyword>
<evidence type="ECO:0000313" key="9">
    <source>
        <dbReference type="Proteomes" id="UP000270487"/>
    </source>
</evidence>
<evidence type="ECO:0000256" key="3">
    <source>
        <dbReference type="ARBA" id="ARBA00022556"/>
    </source>
</evidence>
<dbReference type="RefSeq" id="WP_024485551.1">
    <property type="nucleotide sequence ID" value="NZ_CAMISF010000001.1"/>
</dbReference>
<dbReference type="InterPro" id="IPR010137">
    <property type="entry name" value="Lipid_A_LpxA"/>
</dbReference>
<dbReference type="EC" id="2.3.1.129" evidence="8"/>
<keyword evidence="2" id="KW-0444">Lipid biosynthesis</keyword>
<dbReference type="Gene3D" id="2.160.10.10">
    <property type="entry name" value="Hexapeptide repeat proteins"/>
    <property type="match status" value="1"/>
</dbReference>
<dbReference type="EMBL" id="LR134492">
    <property type="protein sequence ID" value="VEI67657.1"/>
    <property type="molecule type" value="Genomic_DNA"/>
</dbReference>
<dbReference type="KEGG" id="sfw:WN53_17475"/>
<keyword evidence="7 8" id="KW-0012">Acyltransferase</keyword>
<dbReference type="Pfam" id="PF00132">
    <property type="entry name" value="Hexapep"/>
    <property type="match status" value="2"/>
</dbReference>
<dbReference type="NCBIfam" id="NF003657">
    <property type="entry name" value="PRK05289.1"/>
    <property type="match status" value="1"/>
</dbReference>
<dbReference type="InterPro" id="IPR011004">
    <property type="entry name" value="Trimer_LpxA-like_sf"/>
</dbReference>
<dbReference type="Pfam" id="PF13720">
    <property type="entry name" value="Acetyltransf_11"/>
    <property type="match status" value="1"/>
</dbReference>
<evidence type="ECO:0000313" key="8">
    <source>
        <dbReference type="EMBL" id="VEI67657.1"/>
    </source>
</evidence>
<dbReference type="PANTHER" id="PTHR43480">
    <property type="entry name" value="ACYL-[ACYL-CARRIER-PROTEIN]--UDP-N-ACETYLGLUCOSAMINE O-ACYLTRANSFERASE"/>
    <property type="match status" value="1"/>
</dbReference>
<gene>
    <name evidence="8" type="primary">lpxA_1</name>
    <name evidence="8" type="ORF">NCTC13193_02035</name>
</gene>
<evidence type="ECO:0000256" key="4">
    <source>
        <dbReference type="ARBA" id="ARBA00022679"/>
    </source>
</evidence>
<organism evidence="8 9">
    <name type="scientific">Serratia fonticola</name>
    <dbReference type="NCBI Taxonomy" id="47917"/>
    <lineage>
        <taxon>Bacteria</taxon>
        <taxon>Pseudomonadati</taxon>
        <taxon>Pseudomonadota</taxon>
        <taxon>Gammaproteobacteria</taxon>
        <taxon>Enterobacterales</taxon>
        <taxon>Yersiniaceae</taxon>
        <taxon>Serratia</taxon>
    </lineage>
</organism>